<gene>
    <name evidence="1" type="ORF">I2H31_13595</name>
</gene>
<dbReference type="SUPFAM" id="SSF52266">
    <property type="entry name" value="SGNH hydrolase"/>
    <property type="match status" value="1"/>
</dbReference>
<keyword evidence="2" id="KW-1185">Reference proteome</keyword>
<name>A0ABS0I6E6_9BACT</name>
<sequence>MRRFVLFMSLLAILVAGADFALTKLFDALYVRVRTGQTGGEINQYLAMPQTPAMLIMGNSRARYQVDPDSFVVPTYSLCHAGMGQVFQTGLLDVLRLHKKLPPAILLHVDFEEYMDADNTEDVGNLRYYYHKVPSITSEINGISKYERVKYLFQFYRYNGRTINTLKNYLQSINYSYAGNGYQKSPPVLGDTATFRMPAPSPVNPRVHRANLRHLESFIKRCKSNQVKLLCFTSPYLSPHSYAATAARSIDSLLRTQHVPYLNVAAHTPPILMHHAKLWQDGDHLNELGATCLSHELAQWSAPFLRANASAPLATGSH</sequence>
<accession>A0ABS0I6E6</accession>
<protein>
    <recommendedName>
        <fullName evidence="3">SGNH/GDSL hydrolase family protein</fullName>
    </recommendedName>
</protein>
<comment type="caution">
    <text evidence="1">The sequence shown here is derived from an EMBL/GenBank/DDBJ whole genome shotgun (WGS) entry which is preliminary data.</text>
</comment>
<evidence type="ECO:0000313" key="2">
    <source>
        <dbReference type="Proteomes" id="UP000618931"/>
    </source>
</evidence>
<dbReference type="RefSeq" id="WP_196293586.1">
    <property type="nucleotide sequence ID" value="NZ_JADQDM010000006.1"/>
</dbReference>
<reference evidence="1 2" key="1">
    <citation type="submission" date="2020-11" db="EMBL/GenBank/DDBJ databases">
        <authorList>
            <person name="Kim M.K."/>
        </authorList>
    </citation>
    <scope>NUCLEOTIDE SEQUENCE [LARGE SCALE GENOMIC DNA]</scope>
    <source>
        <strain evidence="1 2">BT662</strain>
    </source>
</reference>
<dbReference type="EMBL" id="JADQDM010000006">
    <property type="protein sequence ID" value="MBF9222137.1"/>
    <property type="molecule type" value="Genomic_DNA"/>
</dbReference>
<proteinExistence type="predicted"/>
<dbReference type="Proteomes" id="UP000618931">
    <property type="component" value="Unassembled WGS sequence"/>
</dbReference>
<organism evidence="1 2">
    <name type="scientific">Hymenobacter ruricola</name>
    <dbReference type="NCBI Taxonomy" id="2791023"/>
    <lineage>
        <taxon>Bacteria</taxon>
        <taxon>Pseudomonadati</taxon>
        <taxon>Bacteroidota</taxon>
        <taxon>Cytophagia</taxon>
        <taxon>Cytophagales</taxon>
        <taxon>Hymenobacteraceae</taxon>
        <taxon>Hymenobacter</taxon>
    </lineage>
</organism>
<evidence type="ECO:0008006" key="3">
    <source>
        <dbReference type="Google" id="ProtNLM"/>
    </source>
</evidence>
<evidence type="ECO:0000313" key="1">
    <source>
        <dbReference type="EMBL" id="MBF9222137.1"/>
    </source>
</evidence>